<accession>A0AAD9L1C3</accession>
<protein>
    <submittedName>
        <fullName evidence="2">Uncharacterized protein</fullName>
    </submittedName>
</protein>
<dbReference type="Proteomes" id="UP001209878">
    <property type="component" value="Unassembled WGS sequence"/>
</dbReference>
<organism evidence="2 3">
    <name type="scientific">Ridgeia piscesae</name>
    <name type="common">Tubeworm</name>
    <dbReference type="NCBI Taxonomy" id="27915"/>
    <lineage>
        <taxon>Eukaryota</taxon>
        <taxon>Metazoa</taxon>
        <taxon>Spiralia</taxon>
        <taxon>Lophotrochozoa</taxon>
        <taxon>Annelida</taxon>
        <taxon>Polychaeta</taxon>
        <taxon>Sedentaria</taxon>
        <taxon>Canalipalpata</taxon>
        <taxon>Sabellida</taxon>
        <taxon>Siboglinidae</taxon>
        <taxon>Ridgeia</taxon>
    </lineage>
</organism>
<dbReference type="EMBL" id="JAODUO010000419">
    <property type="protein sequence ID" value="KAK2180932.1"/>
    <property type="molecule type" value="Genomic_DNA"/>
</dbReference>
<gene>
    <name evidence="2" type="ORF">NP493_419g01003</name>
</gene>
<sequence>MLPDPENCHMYYGCDKVDKAGGVTFLHEYHFSCNEKYWSQTKLQCVDEEPEGGCAPALGNESSPAAVLGNESSPAAALGNESSPAAALGNEPSPAAALGNESSPAAALGNEPSPDVALGNEPSPDVALGNESSPDAAGENSDVKPLLKLPEAAGGVQLAEGTYNISSTKAPDTKGLDNSIFARPQAAAPAPVVAANDDPTDLPIPSLNCPYRPVPGRPDQFESKYVPGAIYTCPASLVFDFFFFPCGCFREKQSVVSTSPDECPYIPVAGFPAKFESKSVPGAIYTCPFGQVFDFDYFPCGCFPIANPTGPPPANSCPYVPVPGFPEQFASRTVVGAIYTCPVGQLFDFDFFPCGCFP</sequence>
<proteinExistence type="predicted"/>
<dbReference type="AlphaFoldDB" id="A0AAD9L1C3"/>
<reference evidence="2" key="1">
    <citation type="journal article" date="2023" name="Mol. Biol. Evol.">
        <title>Third-Generation Sequencing Reveals the Adaptive Role of the Epigenome in Three Deep-Sea Polychaetes.</title>
        <authorList>
            <person name="Perez M."/>
            <person name="Aroh O."/>
            <person name="Sun Y."/>
            <person name="Lan Y."/>
            <person name="Juniper S.K."/>
            <person name="Young C.R."/>
            <person name="Angers B."/>
            <person name="Qian P.Y."/>
        </authorList>
    </citation>
    <scope>NUCLEOTIDE SEQUENCE</scope>
    <source>
        <strain evidence="2">R07B-5</strain>
    </source>
</reference>
<evidence type="ECO:0000313" key="3">
    <source>
        <dbReference type="Proteomes" id="UP001209878"/>
    </source>
</evidence>
<evidence type="ECO:0000256" key="1">
    <source>
        <dbReference type="SAM" id="MobiDB-lite"/>
    </source>
</evidence>
<feature type="region of interest" description="Disordered" evidence="1">
    <location>
        <begin position="65"/>
        <end position="142"/>
    </location>
</feature>
<name>A0AAD9L1C3_RIDPI</name>
<keyword evidence="3" id="KW-1185">Reference proteome</keyword>
<evidence type="ECO:0000313" key="2">
    <source>
        <dbReference type="EMBL" id="KAK2180932.1"/>
    </source>
</evidence>
<comment type="caution">
    <text evidence="2">The sequence shown here is derived from an EMBL/GenBank/DDBJ whole genome shotgun (WGS) entry which is preliminary data.</text>
</comment>